<name>A0AB34P1S7_LACGS</name>
<evidence type="ECO:0000259" key="1">
    <source>
        <dbReference type="PROSITE" id="PS50943"/>
    </source>
</evidence>
<protein>
    <recommendedName>
        <fullName evidence="1">HTH cro/C1-type domain-containing protein</fullName>
    </recommendedName>
</protein>
<organism evidence="2 3">
    <name type="scientific">Lactobacillus gasseri SV-16A-US</name>
    <dbReference type="NCBI Taxonomy" id="575604"/>
    <lineage>
        <taxon>Bacteria</taxon>
        <taxon>Bacillati</taxon>
        <taxon>Bacillota</taxon>
        <taxon>Bacilli</taxon>
        <taxon>Lactobacillales</taxon>
        <taxon>Lactobacillaceae</taxon>
        <taxon>Lactobacillus</taxon>
    </lineage>
</organism>
<dbReference type="SUPFAM" id="SSF47413">
    <property type="entry name" value="lambda repressor-like DNA-binding domains"/>
    <property type="match status" value="1"/>
</dbReference>
<dbReference type="PROSITE" id="PS50943">
    <property type="entry name" value="HTH_CROC1"/>
    <property type="match status" value="1"/>
</dbReference>
<evidence type="ECO:0000313" key="3">
    <source>
        <dbReference type="Proteomes" id="UP000030761"/>
    </source>
</evidence>
<accession>A0AB34P1S7</accession>
<sequence length="77" mass="8524">MANVTKENANLILEKYLEDHGISKTFVASKVGITPQAFNRRLRVAKAFDADFAFKVSKVLGISPTIFLSSSYTKSLK</sequence>
<dbReference type="Gene3D" id="1.10.260.40">
    <property type="entry name" value="lambda repressor-like DNA-binding domains"/>
    <property type="match status" value="1"/>
</dbReference>
<dbReference type="EMBL" id="KN050674">
    <property type="protein sequence ID" value="KFL97909.1"/>
    <property type="molecule type" value="Genomic_DNA"/>
</dbReference>
<dbReference type="InterPro" id="IPR001387">
    <property type="entry name" value="Cro/C1-type_HTH"/>
</dbReference>
<dbReference type="GO" id="GO:0003677">
    <property type="term" value="F:DNA binding"/>
    <property type="evidence" value="ECO:0007669"/>
    <property type="project" value="InterPro"/>
</dbReference>
<dbReference type="RefSeq" id="WP_003654220.1">
    <property type="nucleotide sequence ID" value="NZ_KN050674.1"/>
</dbReference>
<dbReference type="CDD" id="cd00093">
    <property type="entry name" value="HTH_XRE"/>
    <property type="match status" value="1"/>
</dbReference>
<proteinExistence type="predicted"/>
<reference evidence="2 3" key="1">
    <citation type="submission" date="2010-03" db="EMBL/GenBank/DDBJ databases">
        <title>The Genome Sequence of Lactobacillus gasseri strain SV-16A-US.</title>
        <authorList>
            <consortium name="The Broad Institute Genome Sequencing Platform"/>
            <person name="Ward D."/>
            <person name="Earl A."/>
            <person name="Feldgarden M."/>
            <person name="Gevers D."/>
            <person name="Young S.K."/>
            <person name="Zeng Q."/>
            <person name="Koehrsen M."/>
            <person name="Alvarado L."/>
            <person name="Berlin A."/>
            <person name="Bochicchio J."/>
            <person name="Borenstein D."/>
            <person name="Chapman S.B."/>
            <person name="Chen Z."/>
            <person name="Engels R."/>
            <person name="Freedman E."/>
            <person name="Gellesch M."/>
            <person name="Goldberg J."/>
            <person name="Griggs A."/>
            <person name="Gujja S."/>
            <person name="Heilman E."/>
            <person name="Heiman D."/>
            <person name="Hepburn T."/>
            <person name="Howarth C."/>
            <person name="Jen D."/>
            <person name="Larson L."/>
            <person name="Mehta T."/>
            <person name="Park D."/>
            <person name="Pearson M."/>
            <person name="Roberts A."/>
            <person name="Saif S."/>
            <person name="Shea T."/>
            <person name="Shenoy N."/>
            <person name="Sisk P."/>
            <person name="Stolte C."/>
            <person name="Sykes S."/>
            <person name="Thomson T."/>
            <person name="Walk T."/>
            <person name="White J."/>
            <person name="Yandava C."/>
            <person name="Liu Y."/>
            <person name="Xu Q."/>
            <person name="Haas B."/>
            <person name="Nusbaum C."/>
            <person name="Birren B."/>
        </authorList>
    </citation>
    <scope>NUCLEOTIDE SEQUENCE [LARGE SCALE GENOMIC DNA]</scope>
    <source>
        <strain evidence="2 3">SV-16A-US</strain>
    </source>
</reference>
<feature type="domain" description="HTH cro/C1-type" evidence="1">
    <location>
        <begin position="13"/>
        <end position="67"/>
    </location>
</feature>
<gene>
    <name evidence="2" type="ORF">HMPREF5175_00750</name>
</gene>
<dbReference type="AlphaFoldDB" id="A0AB34P1S7"/>
<evidence type="ECO:0000313" key="2">
    <source>
        <dbReference type="EMBL" id="KFL97909.1"/>
    </source>
</evidence>
<dbReference type="Proteomes" id="UP000030761">
    <property type="component" value="Unassembled WGS sequence"/>
</dbReference>
<dbReference type="InterPro" id="IPR010982">
    <property type="entry name" value="Lambda_DNA-bd_dom_sf"/>
</dbReference>